<dbReference type="InterPro" id="IPR050708">
    <property type="entry name" value="T6SS_VgrG/RHS"/>
</dbReference>
<evidence type="ECO:0008006" key="3">
    <source>
        <dbReference type="Google" id="ProtNLM"/>
    </source>
</evidence>
<evidence type="ECO:0000313" key="1">
    <source>
        <dbReference type="EMBL" id="GHE75917.1"/>
    </source>
</evidence>
<dbReference type="InterPro" id="IPR022385">
    <property type="entry name" value="Rhs_assc_core"/>
</dbReference>
<organism evidence="1 2">
    <name type="scientific">Roseivirga thermotolerans</name>
    <dbReference type="NCBI Taxonomy" id="1758176"/>
    <lineage>
        <taxon>Bacteria</taxon>
        <taxon>Pseudomonadati</taxon>
        <taxon>Bacteroidota</taxon>
        <taxon>Cytophagia</taxon>
        <taxon>Cytophagales</taxon>
        <taxon>Roseivirgaceae</taxon>
        <taxon>Roseivirga</taxon>
    </lineage>
</organism>
<comment type="caution">
    <text evidence="1">The sequence shown here is derived from an EMBL/GenBank/DDBJ whole genome shotgun (WGS) entry which is preliminary data.</text>
</comment>
<dbReference type="Gene3D" id="2.180.10.10">
    <property type="entry name" value="RHS repeat-associated core"/>
    <property type="match status" value="1"/>
</dbReference>
<keyword evidence="2" id="KW-1185">Reference proteome</keyword>
<accession>A0ABQ3IFI8</accession>
<dbReference type="EMBL" id="BNAG01000007">
    <property type="protein sequence ID" value="GHE75917.1"/>
    <property type="molecule type" value="Genomic_DNA"/>
</dbReference>
<sequence length="316" mass="35281">MSKPNQFKYNGKELNTEFDIGVYDYGKRQYDPQLGRFMQVDPLTDLAFNQNPYHYVMNNPMIFNDPSGMAAKFYYDDESGEYIKEKKNGKKKVVSWQRAFAAHGISTGGNGDNDNGKNSQESNYIDYEIDKENGVHIFQFTTTTSRTVNVQTGAYSAVQKREKTNKTITIKVKVVNGKPTVIFESLTVNASIDKVGLSFMGVGNKNQDEVTVEADVSDNNYSAFTKALVDKINAQLTLKPDWNPFEESVDNSVVQNVGLALGLVTLSGGKSGLPGKGWSTVGWYLTGFLLADQVDDYLRPIFRNKARIFTTNTLVK</sequence>
<gene>
    <name evidence="1" type="ORF">GCM10011340_35960</name>
</gene>
<proteinExistence type="predicted"/>
<name>A0ABQ3IFI8_9BACT</name>
<evidence type="ECO:0000313" key="2">
    <source>
        <dbReference type="Proteomes" id="UP000658258"/>
    </source>
</evidence>
<dbReference type="PANTHER" id="PTHR32305:SF15">
    <property type="entry name" value="PROTEIN RHSA-RELATED"/>
    <property type="match status" value="1"/>
</dbReference>
<dbReference type="PANTHER" id="PTHR32305">
    <property type="match status" value="1"/>
</dbReference>
<reference evidence="2" key="1">
    <citation type="journal article" date="2019" name="Int. J. Syst. Evol. Microbiol.">
        <title>The Global Catalogue of Microorganisms (GCM) 10K type strain sequencing project: providing services to taxonomists for standard genome sequencing and annotation.</title>
        <authorList>
            <consortium name="The Broad Institute Genomics Platform"/>
            <consortium name="The Broad Institute Genome Sequencing Center for Infectious Disease"/>
            <person name="Wu L."/>
            <person name="Ma J."/>
        </authorList>
    </citation>
    <scope>NUCLEOTIDE SEQUENCE [LARGE SCALE GENOMIC DNA]</scope>
    <source>
        <strain evidence="2">CGMCC 1.15111</strain>
    </source>
</reference>
<dbReference type="NCBIfam" id="TIGR03696">
    <property type="entry name" value="Rhs_assc_core"/>
    <property type="match status" value="1"/>
</dbReference>
<dbReference type="Proteomes" id="UP000658258">
    <property type="component" value="Unassembled WGS sequence"/>
</dbReference>
<protein>
    <recommendedName>
        <fullName evidence="3">RHS repeat-associated core domain-containing protein</fullName>
    </recommendedName>
</protein>